<dbReference type="PANTHER" id="PTHR11437:SF10">
    <property type="entry name" value="ANGIOGENIN-RELATED"/>
    <property type="match status" value="1"/>
</dbReference>
<sequence length="126" mass="14292">LHVRYQTRGKFRNRHVGQVSVNRCDSEMGRRGLTTVPGSNLCRDTNTFIGASAGRIRDVCERAGAPYDGRFRSSLQPFPITVCNLRNQNARQPHCQYRGRTDTRYIVIECNQGSPVHFVRDLVNIG</sequence>
<dbReference type="GO" id="GO:0050830">
    <property type="term" value="P:defense response to Gram-positive bacterium"/>
    <property type="evidence" value="ECO:0007669"/>
    <property type="project" value="TreeGrafter"/>
</dbReference>
<keyword evidence="4" id="KW-1015">Disulfide bond</keyword>
<dbReference type="GO" id="GO:0004540">
    <property type="term" value="F:RNA nuclease activity"/>
    <property type="evidence" value="ECO:0007669"/>
    <property type="project" value="TreeGrafter"/>
</dbReference>
<dbReference type="InterPro" id="IPR023412">
    <property type="entry name" value="RNaseA_domain"/>
</dbReference>
<feature type="domain" description="Ribonuclease A-domain" evidence="5">
    <location>
        <begin position="4"/>
        <end position="122"/>
    </location>
</feature>
<evidence type="ECO:0000313" key="7">
    <source>
        <dbReference type="Proteomes" id="UP000472265"/>
    </source>
</evidence>
<reference evidence="6" key="2">
    <citation type="submission" date="2025-08" db="UniProtKB">
        <authorList>
            <consortium name="Ensembl"/>
        </authorList>
    </citation>
    <scope>IDENTIFICATION</scope>
</reference>
<evidence type="ECO:0000313" key="6">
    <source>
        <dbReference type="Ensembl" id="ENSSAUP00010056015.1"/>
    </source>
</evidence>
<protein>
    <recommendedName>
        <fullName evidence="5">Ribonuclease A-domain domain-containing protein</fullName>
    </recommendedName>
</protein>
<evidence type="ECO:0000256" key="2">
    <source>
        <dbReference type="ARBA" id="ARBA00005600"/>
    </source>
</evidence>
<evidence type="ECO:0000256" key="4">
    <source>
        <dbReference type="ARBA" id="ARBA00023157"/>
    </source>
</evidence>
<dbReference type="GO" id="GO:0003676">
    <property type="term" value="F:nucleic acid binding"/>
    <property type="evidence" value="ECO:0007669"/>
    <property type="project" value="InterPro"/>
</dbReference>
<reference evidence="6" key="1">
    <citation type="submission" date="2021-04" db="EMBL/GenBank/DDBJ databases">
        <authorList>
            <consortium name="Wellcome Sanger Institute Data Sharing"/>
        </authorList>
    </citation>
    <scope>NUCLEOTIDE SEQUENCE [LARGE SCALE GENOMIC DNA]</scope>
</reference>
<dbReference type="Proteomes" id="UP000472265">
    <property type="component" value="Chromosome 18"/>
</dbReference>
<dbReference type="InParanoid" id="A0A671XYL3"/>
<keyword evidence="3" id="KW-0964">Secreted</keyword>
<organism evidence="6 7">
    <name type="scientific">Sparus aurata</name>
    <name type="common">Gilthead sea bream</name>
    <dbReference type="NCBI Taxonomy" id="8175"/>
    <lineage>
        <taxon>Eukaryota</taxon>
        <taxon>Metazoa</taxon>
        <taxon>Chordata</taxon>
        <taxon>Craniata</taxon>
        <taxon>Vertebrata</taxon>
        <taxon>Euteleostomi</taxon>
        <taxon>Actinopterygii</taxon>
        <taxon>Neopterygii</taxon>
        <taxon>Teleostei</taxon>
        <taxon>Neoteleostei</taxon>
        <taxon>Acanthomorphata</taxon>
        <taxon>Eupercaria</taxon>
        <taxon>Spariformes</taxon>
        <taxon>Sparidae</taxon>
        <taxon>Sparus</taxon>
    </lineage>
</organism>
<dbReference type="Pfam" id="PF00074">
    <property type="entry name" value="RnaseA"/>
    <property type="match status" value="1"/>
</dbReference>
<dbReference type="SUPFAM" id="SSF54076">
    <property type="entry name" value="RNase A-like"/>
    <property type="match status" value="1"/>
</dbReference>
<dbReference type="OMA" id="FIHGNKG"/>
<keyword evidence="7" id="KW-1185">Reference proteome</keyword>
<dbReference type="GO" id="GO:0050829">
    <property type="term" value="P:defense response to Gram-negative bacterium"/>
    <property type="evidence" value="ECO:0007669"/>
    <property type="project" value="TreeGrafter"/>
</dbReference>
<comment type="similarity">
    <text evidence="2">Belongs to the pancreatic ribonuclease family.</text>
</comment>
<dbReference type="Ensembl" id="ENSSAUT00010058852.1">
    <property type="protein sequence ID" value="ENSSAUP00010056015.1"/>
    <property type="gene ID" value="ENSSAUG00010023023.1"/>
</dbReference>
<dbReference type="AlphaFoldDB" id="A0A671XYL3"/>
<evidence type="ECO:0000259" key="5">
    <source>
        <dbReference type="SMART" id="SM00092"/>
    </source>
</evidence>
<dbReference type="InterPro" id="IPR001427">
    <property type="entry name" value="RNaseA"/>
</dbReference>
<dbReference type="GO" id="GO:0001525">
    <property type="term" value="P:angiogenesis"/>
    <property type="evidence" value="ECO:0007669"/>
    <property type="project" value="TreeGrafter"/>
</dbReference>
<evidence type="ECO:0000256" key="3">
    <source>
        <dbReference type="ARBA" id="ARBA00022525"/>
    </source>
</evidence>
<reference evidence="6" key="3">
    <citation type="submission" date="2025-09" db="UniProtKB">
        <authorList>
            <consortium name="Ensembl"/>
        </authorList>
    </citation>
    <scope>IDENTIFICATION</scope>
</reference>
<dbReference type="FunCoup" id="A0A671XYL3">
    <property type="interactions" value="1098"/>
</dbReference>
<evidence type="ECO:0000256" key="1">
    <source>
        <dbReference type="ARBA" id="ARBA00004613"/>
    </source>
</evidence>
<dbReference type="GO" id="GO:0005576">
    <property type="term" value="C:extracellular region"/>
    <property type="evidence" value="ECO:0007669"/>
    <property type="project" value="UniProtKB-SubCell"/>
</dbReference>
<name>A0A671XYL3_SPAAU</name>
<proteinExistence type="inferred from homology"/>
<accession>A0A671XYL3</accession>
<dbReference type="GeneTree" id="ENSGT00940000157645"/>
<dbReference type="SMART" id="SM00092">
    <property type="entry name" value="RNAse_Pc"/>
    <property type="match status" value="1"/>
</dbReference>
<dbReference type="InterPro" id="IPR036816">
    <property type="entry name" value="RNaseA-like_dom_sf"/>
</dbReference>
<dbReference type="PANTHER" id="PTHR11437">
    <property type="entry name" value="RIBONUCLEASE"/>
    <property type="match status" value="1"/>
</dbReference>
<comment type="subcellular location">
    <subcellularLocation>
        <location evidence="1">Secreted</location>
    </subcellularLocation>
</comment>
<dbReference type="Gene3D" id="3.10.130.10">
    <property type="entry name" value="Ribonuclease A-like domain"/>
    <property type="match status" value="1"/>
</dbReference>